<name>B9TF04_RICCO</name>
<dbReference type="EMBL" id="EQ979417">
    <property type="protein sequence ID" value="EEF25560.1"/>
    <property type="molecule type" value="Genomic_DNA"/>
</dbReference>
<evidence type="ECO:0000313" key="3">
    <source>
        <dbReference type="Proteomes" id="UP000008311"/>
    </source>
</evidence>
<feature type="region of interest" description="Disordered" evidence="1">
    <location>
        <begin position="58"/>
        <end position="99"/>
    </location>
</feature>
<protein>
    <submittedName>
        <fullName evidence="2">Uncharacterized protein</fullName>
    </submittedName>
</protein>
<organism evidence="2 3">
    <name type="scientific">Ricinus communis</name>
    <name type="common">Castor bean</name>
    <dbReference type="NCBI Taxonomy" id="3988"/>
    <lineage>
        <taxon>Eukaryota</taxon>
        <taxon>Viridiplantae</taxon>
        <taxon>Streptophyta</taxon>
        <taxon>Embryophyta</taxon>
        <taxon>Tracheophyta</taxon>
        <taxon>Spermatophyta</taxon>
        <taxon>Magnoliopsida</taxon>
        <taxon>eudicotyledons</taxon>
        <taxon>Gunneridae</taxon>
        <taxon>Pentapetalae</taxon>
        <taxon>rosids</taxon>
        <taxon>fabids</taxon>
        <taxon>Malpighiales</taxon>
        <taxon>Euphorbiaceae</taxon>
        <taxon>Acalyphoideae</taxon>
        <taxon>Acalypheae</taxon>
        <taxon>Ricinus</taxon>
    </lineage>
</organism>
<evidence type="ECO:0000256" key="1">
    <source>
        <dbReference type="SAM" id="MobiDB-lite"/>
    </source>
</evidence>
<feature type="non-terminal residue" evidence="2">
    <location>
        <position position="163"/>
    </location>
</feature>
<reference evidence="3" key="1">
    <citation type="journal article" date="2010" name="Nat. Biotechnol.">
        <title>Draft genome sequence of the oilseed species Ricinus communis.</title>
        <authorList>
            <person name="Chan A.P."/>
            <person name="Crabtree J."/>
            <person name="Zhao Q."/>
            <person name="Lorenzi H."/>
            <person name="Orvis J."/>
            <person name="Puiu D."/>
            <person name="Melake-Berhan A."/>
            <person name="Jones K.M."/>
            <person name="Redman J."/>
            <person name="Chen G."/>
            <person name="Cahoon E.B."/>
            <person name="Gedil M."/>
            <person name="Stanke M."/>
            <person name="Haas B.J."/>
            <person name="Wortman J.R."/>
            <person name="Fraser-Liggett C.M."/>
            <person name="Ravel J."/>
            <person name="Rabinowicz P.D."/>
        </authorList>
    </citation>
    <scope>NUCLEOTIDE SEQUENCE [LARGE SCALE GENOMIC DNA]</scope>
    <source>
        <strain evidence="3">cv. Hale</strain>
    </source>
</reference>
<dbReference type="Proteomes" id="UP000008311">
    <property type="component" value="Unassembled WGS sequence"/>
</dbReference>
<dbReference type="AlphaFoldDB" id="B9TF04"/>
<dbReference type="InParanoid" id="B9TF04"/>
<accession>B9TF04</accession>
<sequence length="163" mass="18420">LAALAIHVVGRRILGHLRHQLRRHVLAEARHQRRALAHLKEVAPGHVQLAVQVVVGAKRGRQRQRAGQDGAQRRQRGQAEAQRQAHQQDRQRLQRLRPVRPQLEAARRRGADQHHAALQHLGRRAAGQHVGRRHVAERAAVRAAAAAVLDHRAHRLAHRDQPL</sequence>
<evidence type="ECO:0000313" key="2">
    <source>
        <dbReference type="EMBL" id="EEF25560.1"/>
    </source>
</evidence>
<proteinExistence type="predicted"/>
<feature type="non-terminal residue" evidence="2">
    <location>
        <position position="1"/>
    </location>
</feature>
<keyword evidence="3" id="KW-1185">Reference proteome</keyword>
<gene>
    <name evidence="2" type="ORF">RCOM_1871030</name>
</gene>